<dbReference type="PANTHER" id="PTHR10217:SF435">
    <property type="entry name" value="POTASSIUM VOLTAGE-GATED CHANNEL PROTEIN EAG"/>
    <property type="match status" value="1"/>
</dbReference>
<dbReference type="Pfam" id="PF00520">
    <property type="entry name" value="Ion_trans"/>
    <property type="match status" value="1"/>
</dbReference>
<dbReference type="EMBL" id="CAMXCT030000805">
    <property type="protein sequence ID" value="CAL4770779.1"/>
    <property type="molecule type" value="Genomic_DNA"/>
</dbReference>
<comment type="subcellular location">
    <subcellularLocation>
        <location evidence="1">Membrane</location>
        <topology evidence="1">Multi-pass membrane protein</topology>
    </subcellularLocation>
</comment>
<feature type="transmembrane region" description="Helical" evidence="6">
    <location>
        <begin position="127"/>
        <end position="148"/>
    </location>
</feature>
<keyword evidence="4 6" id="KW-0472">Membrane</keyword>
<dbReference type="GO" id="GO:0005886">
    <property type="term" value="C:plasma membrane"/>
    <property type="evidence" value="ECO:0007669"/>
    <property type="project" value="TreeGrafter"/>
</dbReference>
<keyword evidence="11" id="KW-1185">Reference proteome</keyword>
<protein>
    <submittedName>
        <fullName evidence="10">Potassium channel AKT2</fullName>
    </submittedName>
</protein>
<dbReference type="AlphaFoldDB" id="A0A9P1FR61"/>
<evidence type="ECO:0000256" key="2">
    <source>
        <dbReference type="ARBA" id="ARBA00022692"/>
    </source>
</evidence>
<gene>
    <name evidence="8" type="ORF">C1SCF055_LOCUS11077</name>
</gene>
<accession>A0A9P1FR61</accession>
<dbReference type="Proteomes" id="UP001152797">
    <property type="component" value="Unassembled WGS sequence"/>
</dbReference>
<evidence type="ECO:0000256" key="1">
    <source>
        <dbReference type="ARBA" id="ARBA00004141"/>
    </source>
</evidence>
<evidence type="ECO:0000313" key="8">
    <source>
        <dbReference type="EMBL" id="CAI3983467.1"/>
    </source>
</evidence>
<evidence type="ECO:0000313" key="9">
    <source>
        <dbReference type="EMBL" id="CAL1136842.1"/>
    </source>
</evidence>
<feature type="region of interest" description="Disordered" evidence="5">
    <location>
        <begin position="14"/>
        <end position="38"/>
    </location>
</feature>
<evidence type="ECO:0000256" key="4">
    <source>
        <dbReference type="ARBA" id="ARBA00023136"/>
    </source>
</evidence>
<dbReference type="EMBL" id="CAMXCT010000805">
    <property type="protein sequence ID" value="CAI3983467.1"/>
    <property type="molecule type" value="Genomic_DNA"/>
</dbReference>
<dbReference type="GO" id="GO:0042391">
    <property type="term" value="P:regulation of membrane potential"/>
    <property type="evidence" value="ECO:0007669"/>
    <property type="project" value="TreeGrafter"/>
</dbReference>
<evidence type="ECO:0000259" key="7">
    <source>
        <dbReference type="Pfam" id="PF00520"/>
    </source>
</evidence>
<dbReference type="PANTHER" id="PTHR10217">
    <property type="entry name" value="VOLTAGE AND LIGAND GATED POTASSIUM CHANNEL"/>
    <property type="match status" value="1"/>
</dbReference>
<evidence type="ECO:0000256" key="3">
    <source>
        <dbReference type="ARBA" id="ARBA00022989"/>
    </source>
</evidence>
<evidence type="ECO:0000256" key="6">
    <source>
        <dbReference type="SAM" id="Phobius"/>
    </source>
</evidence>
<name>A0A9P1FR61_9DINO</name>
<keyword evidence="10" id="KW-0406">Ion transport</keyword>
<feature type="region of interest" description="Disordered" evidence="5">
    <location>
        <begin position="58"/>
        <end position="89"/>
    </location>
</feature>
<dbReference type="OrthoDB" id="421226at2759"/>
<evidence type="ECO:0000313" key="11">
    <source>
        <dbReference type="Proteomes" id="UP001152797"/>
    </source>
</evidence>
<feature type="transmembrane region" description="Helical" evidence="6">
    <location>
        <begin position="271"/>
        <end position="292"/>
    </location>
</feature>
<keyword evidence="10" id="KW-0407">Ion channel</keyword>
<evidence type="ECO:0000313" key="10">
    <source>
        <dbReference type="EMBL" id="CAL4770779.1"/>
    </source>
</evidence>
<keyword evidence="3 6" id="KW-1133">Transmembrane helix</keyword>
<keyword evidence="2 6" id="KW-0812">Transmembrane</keyword>
<feature type="region of interest" description="Disordered" evidence="5">
    <location>
        <begin position="363"/>
        <end position="384"/>
    </location>
</feature>
<dbReference type="Gene3D" id="1.10.287.70">
    <property type="match status" value="1"/>
</dbReference>
<evidence type="ECO:0000256" key="5">
    <source>
        <dbReference type="SAM" id="MobiDB-lite"/>
    </source>
</evidence>
<reference evidence="9" key="2">
    <citation type="submission" date="2024-04" db="EMBL/GenBank/DDBJ databases">
        <authorList>
            <person name="Chen Y."/>
            <person name="Shah S."/>
            <person name="Dougan E. K."/>
            <person name="Thang M."/>
            <person name="Chan C."/>
        </authorList>
    </citation>
    <scope>NUCLEOTIDE SEQUENCE [LARGE SCALE GENOMIC DNA]</scope>
</reference>
<sequence>MAARIVLQQILQNEQRRSRTNARNQRISATGPFSIDTGQEEDGFLQILKNSIEARVPSVHGAPAGTGGTGNTGEEDSSSQDCRVKTRDGGPYESGAVEAASFESLSDQESTPKQRCLILSPRDPWKVCWDVFIGVLIIYTIITLTWRIGFDQEAREAALAFEYSIDILFAVDTILCFRTGFYMEDTFITDWWEIAKRYCMTYFLFDLLSWFPIDLLVQVLTGQNSSGMRSVKLMKFVRLVRLAKLMRLFKLNRFLVLLEEKLHLKPAMIRMVRLIINIVFLAHLLACMWHFIALPACGEETEDIPAVGPCPDADQPKYLPNWISCLAFVSHMALLDGVGEGAAELRASLEALLQELGAKREEARARQHKEEASAEEAARQAEEADRISIQDPSFSFTADLVVKEDTGFELWIGSLEDALNLCALRDRGIDAVLNCARDDCEAEIACFKPQRCQRRARAHTRNASMGMEASLGAGWLGLRRDQIWSLASFDADWYSDVLELEAFKYGALPARDEAGYDMQDHRQEAMGDFNLTRRLLALLAMQVFSLTRPARSRAASPSQRRCPCKDCEEKRLTCEQSISEVSSRNLRFVFFTEPTLSCDALRTSADLISTAKGRFRASALVEELFAARTGSRPTAGCRWETGEWFAAVLEEMTGRPVSFYHGAPKKGSEESEVVQYLEATLKDPIQGATSWGFSLLLHRLKLKGATTCRLVDESETMTNPVVIDGHKYTTRGSLIYGRTMDQKRPYTYSVRESRLRKLPLWPGTEYTYDLSSEARGKLYPSQDPL</sequence>
<dbReference type="EMBL" id="CAMXCT020000805">
    <property type="protein sequence ID" value="CAL1136842.1"/>
    <property type="molecule type" value="Genomic_DNA"/>
</dbReference>
<dbReference type="GO" id="GO:0005249">
    <property type="term" value="F:voltage-gated potassium channel activity"/>
    <property type="evidence" value="ECO:0007669"/>
    <property type="project" value="TreeGrafter"/>
</dbReference>
<proteinExistence type="predicted"/>
<feature type="domain" description="Ion transport" evidence="7">
    <location>
        <begin position="128"/>
        <end position="293"/>
    </location>
</feature>
<keyword evidence="10" id="KW-0813">Transport</keyword>
<feature type="transmembrane region" description="Helical" evidence="6">
    <location>
        <begin position="160"/>
        <end position="181"/>
    </location>
</feature>
<organism evidence="8">
    <name type="scientific">Cladocopium goreaui</name>
    <dbReference type="NCBI Taxonomy" id="2562237"/>
    <lineage>
        <taxon>Eukaryota</taxon>
        <taxon>Sar</taxon>
        <taxon>Alveolata</taxon>
        <taxon>Dinophyceae</taxon>
        <taxon>Suessiales</taxon>
        <taxon>Symbiodiniaceae</taxon>
        <taxon>Cladocopium</taxon>
    </lineage>
</organism>
<comment type="caution">
    <text evidence="8">The sequence shown here is derived from an EMBL/GenBank/DDBJ whole genome shotgun (WGS) entry which is preliminary data.</text>
</comment>
<dbReference type="InterPro" id="IPR005821">
    <property type="entry name" value="Ion_trans_dom"/>
</dbReference>
<dbReference type="InterPro" id="IPR050818">
    <property type="entry name" value="KCNH_animal-type"/>
</dbReference>
<dbReference type="SUPFAM" id="SSF81324">
    <property type="entry name" value="Voltage-gated potassium channels"/>
    <property type="match status" value="1"/>
</dbReference>
<reference evidence="8" key="1">
    <citation type="submission" date="2022-10" db="EMBL/GenBank/DDBJ databases">
        <authorList>
            <person name="Chen Y."/>
            <person name="Dougan E. K."/>
            <person name="Chan C."/>
            <person name="Rhodes N."/>
            <person name="Thang M."/>
        </authorList>
    </citation>
    <scope>NUCLEOTIDE SEQUENCE</scope>
</reference>